<evidence type="ECO:0000256" key="3">
    <source>
        <dbReference type="ARBA" id="ARBA00016205"/>
    </source>
</evidence>
<dbReference type="GO" id="GO:0019391">
    <property type="term" value="P:glucuronoside catabolic process"/>
    <property type="evidence" value="ECO:0007669"/>
    <property type="project" value="TreeGrafter"/>
</dbReference>
<comment type="caution">
    <text evidence="12">The sequence shown here is derived from an EMBL/GenBank/DDBJ whole genome shotgun (WGS) entry which is preliminary data.</text>
</comment>
<dbReference type="PANTHER" id="PTHR10066">
    <property type="entry name" value="BETA-GLUCURONIDASE"/>
    <property type="match status" value="1"/>
</dbReference>
<dbReference type="GO" id="GO:0030246">
    <property type="term" value="F:carbohydrate binding"/>
    <property type="evidence" value="ECO:0007669"/>
    <property type="project" value="TreeGrafter"/>
</dbReference>
<keyword evidence="5" id="KW-0326">Glycosidase</keyword>
<dbReference type="PRINTS" id="PR00132">
    <property type="entry name" value="GLHYDRLASE2"/>
</dbReference>
<dbReference type="SUPFAM" id="SSF49785">
    <property type="entry name" value="Galactose-binding domain-like"/>
    <property type="match status" value="1"/>
</dbReference>
<evidence type="ECO:0000313" key="11">
    <source>
        <dbReference type="EMBL" id="MDC2408562.1"/>
    </source>
</evidence>
<dbReference type="InterPro" id="IPR006102">
    <property type="entry name" value="Ig-like_GH2"/>
</dbReference>
<dbReference type="EMBL" id="QRVZ01000039">
    <property type="protein sequence ID" value="RGS78827.1"/>
    <property type="molecule type" value="Genomic_DNA"/>
</dbReference>
<dbReference type="Pfam" id="PF00703">
    <property type="entry name" value="Glyco_hydro_2"/>
    <property type="match status" value="1"/>
</dbReference>
<reference evidence="11" key="3">
    <citation type="submission" date="2022-10" db="EMBL/GenBank/DDBJ databases">
        <title>Human gut microbiome strain richness.</title>
        <authorList>
            <person name="Chen-Liaw A."/>
        </authorList>
    </citation>
    <scope>NUCLEOTIDE SEQUENCE</scope>
    <source>
        <strain evidence="11">F7_m1001271B151109d0_201107</strain>
    </source>
</reference>
<evidence type="ECO:0000256" key="1">
    <source>
        <dbReference type="ARBA" id="ARBA00007401"/>
    </source>
</evidence>
<evidence type="ECO:0000256" key="6">
    <source>
        <dbReference type="SAM" id="SignalP"/>
    </source>
</evidence>
<dbReference type="Pfam" id="PF02836">
    <property type="entry name" value="Glyco_hydro_2_C"/>
    <property type="match status" value="1"/>
</dbReference>
<keyword evidence="4 12" id="KW-0378">Hydrolase</keyword>
<dbReference type="EC" id="3.2.1.31" evidence="2"/>
<dbReference type="Gene3D" id="3.20.20.80">
    <property type="entry name" value="Glycosidases"/>
    <property type="match status" value="1"/>
</dbReference>
<dbReference type="GO" id="GO:0004566">
    <property type="term" value="F:beta-glucuronidase activity"/>
    <property type="evidence" value="ECO:0007669"/>
    <property type="project" value="UniProtKB-EC"/>
</dbReference>
<evidence type="ECO:0000313" key="10">
    <source>
        <dbReference type="EMBL" id="KAA3807737.1"/>
    </source>
</evidence>
<dbReference type="Proteomes" id="UP000460135">
    <property type="component" value="Unassembled WGS sequence"/>
</dbReference>
<dbReference type="EMBL" id="JAQNWR010000007">
    <property type="protein sequence ID" value="MDC2408562.1"/>
    <property type="molecule type" value="Genomic_DNA"/>
</dbReference>
<evidence type="ECO:0000256" key="5">
    <source>
        <dbReference type="ARBA" id="ARBA00023295"/>
    </source>
</evidence>
<evidence type="ECO:0000259" key="7">
    <source>
        <dbReference type="Pfam" id="PF00703"/>
    </source>
</evidence>
<dbReference type="Proteomes" id="UP001214017">
    <property type="component" value="Unassembled WGS sequence"/>
</dbReference>
<dbReference type="Pfam" id="PF02837">
    <property type="entry name" value="Glyco_hydro_2_N"/>
    <property type="match status" value="1"/>
</dbReference>
<sequence>MRTKKHIILTLLSLILVSQNCRSQELIANVYGRNYQLLNGKWNAIIDPYDQGIRMGMFKNKKPVGKTDFYEYSFEEGLILNVPSDWNSQIPELKFYEGTVWYARHLDIKKKENERLLLYFNAVSYRCKVYLNGNEIGQHEGGFTPFQIDITDKVKENDNFLAVAVNNTRTKDAIPAMSFDWWNYGGITRDVMLVTVPQKYIKDYFIQLDKFNSDKINAHISLSDKKEGQKIILEIPELKVRKELVTDLSGSAQLSFTTRKLQRWSPESPKLYTVVISSDSDKIEEKIGFRNIYVKEEDVYLNGAPIFMRSISFHEEIPQRKGRAFSESDAIMLLSEAKALGANMIRLAHYPQNEYIVRNAEKMGFLLWEEIPIWQGIDFGNEQTKNKAGTMIKEMIMRDKNRCALIFWGVANETATSEPRNQFLRYLINCCHELDTTRLITAAFDLARYNQETKAFEMKDPFIKELDVVAINKYMGWYHNWPAKPEQVKWNIASGQPLIISEFGGEALYGKKGKVDIKSSWSEDYQTQLYLDNLKMFSHIPNLRGISPWILFDFRSPFRFHPNQGGEWNRKGLVSDQGYRKKAWYIIRDYYSSFNKN</sequence>
<dbReference type="InterPro" id="IPR008979">
    <property type="entry name" value="Galactose-bd-like_sf"/>
</dbReference>
<gene>
    <name evidence="12" type="ORF">DWX70_25415</name>
    <name evidence="10" type="ORF">F3F51_05560</name>
    <name evidence="11" type="ORF">PO240_11820</name>
</gene>
<comment type="similarity">
    <text evidence="1">Belongs to the glycosyl hydrolase 2 family.</text>
</comment>
<dbReference type="Gene3D" id="2.60.120.260">
    <property type="entry name" value="Galactose-binding domain-like"/>
    <property type="match status" value="1"/>
</dbReference>
<dbReference type="EMBL" id="VWLX01000003">
    <property type="protein sequence ID" value="KAA3807737.1"/>
    <property type="molecule type" value="Genomic_DNA"/>
</dbReference>
<dbReference type="RefSeq" id="WP_004298585.1">
    <property type="nucleotide sequence ID" value="NZ_BAABYJ010000001.1"/>
</dbReference>
<feature type="domain" description="Glycoside hydrolase family 2 catalytic" evidence="8">
    <location>
        <begin position="293"/>
        <end position="529"/>
    </location>
</feature>
<evidence type="ECO:0000313" key="14">
    <source>
        <dbReference type="Proteomes" id="UP000460135"/>
    </source>
</evidence>
<keyword evidence="6" id="KW-0732">Signal</keyword>
<dbReference type="Proteomes" id="UP000266492">
    <property type="component" value="Unassembled WGS sequence"/>
</dbReference>
<evidence type="ECO:0000259" key="8">
    <source>
        <dbReference type="Pfam" id="PF02836"/>
    </source>
</evidence>
<dbReference type="Gene3D" id="2.60.40.10">
    <property type="entry name" value="Immunoglobulins"/>
    <property type="match status" value="1"/>
</dbReference>
<dbReference type="GO" id="GO:0005975">
    <property type="term" value="P:carbohydrate metabolic process"/>
    <property type="evidence" value="ECO:0007669"/>
    <property type="project" value="InterPro"/>
</dbReference>
<proteinExistence type="inferred from homology"/>
<evidence type="ECO:0000313" key="12">
    <source>
        <dbReference type="EMBL" id="RGS78827.1"/>
    </source>
</evidence>
<reference evidence="12 13" key="1">
    <citation type="submission" date="2018-08" db="EMBL/GenBank/DDBJ databases">
        <title>A genome reference for cultivated species of the human gut microbiota.</title>
        <authorList>
            <person name="Zou Y."/>
            <person name="Xue W."/>
            <person name="Luo G."/>
        </authorList>
    </citation>
    <scope>NUCLEOTIDE SEQUENCE [LARGE SCALE GENOMIC DNA]</scope>
    <source>
        <strain evidence="12 13">AF20-9LB</strain>
    </source>
</reference>
<dbReference type="InterPro" id="IPR036156">
    <property type="entry name" value="Beta-gal/glucu_dom_sf"/>
</dbReference>
<dbReference type="AlphaFoldDB" id="A0A395VP21"/>
<dbReference type="InterPro" id="IPR006101">
    <property type="entry name" value="Glyco_hydro_2"/>
</dbReference>
<dbReference type="KEGG" id="boa:Bovatus_03168"/>
<dbReference type="SUPFAM" id="SSF49303">
    <property type="entry name" value="beta-Galactosidase/glucuronidase domain"/>
    <property type="match status" value="1"/>
</dbReference>
<feature type="chain" id="PRO_5042358151" description="Beta-glucuronidase" evidence="6">
    <location>
        <begin position="24"/>
        <end position="597"/>
    </location>
</feature>
<evidence type="ECO:0000313" key="13">
    <source>
        <dbReference type="Proteomes" id="UP000266492"/>
    </source>
</evidence>
<name>A0A395VP21_BACOV</name>
<protein>
    <recommendedName>
        <fullName evidence="3">Beta-glucuronidase</fullName>
        <ecNumber evidence="2">3.2.1.31</ecNumber>
    </recommendedName>
</protein>
<feature type="domain" description="Glycosyl hydrolases family 2 sugar binding" evidence="9">
    <location>
        <begin position="38"/>
        <end position="197"/>
    </location>
</feature>
<organism evidence="12 13">
    <name type="scientific">Bacteroides ovatus</name>
    <dbReference type="NCBI Taxonomy" id="28116"/>
    <lineage>
        <taxon>Bacteria</taxon>
        <taxon>Pseudomonadati</taxon>
        <taxon>Bacteroidota</taxon>
        <taxon>Bacteroidia</taxon>
        <taxon>Bacteroidales</taxon>
        <taxon>Bacteroidaceae</taxon>
        <taxon>Bacteroides</taxon>
    </lineage>
</organism>
<dbReference type="InterPro" id="IPR017853">
    <property type="entry name" value="GH"/>
</dbReference>
<dbReference type="InterPro" id="IPR006103">
    <property type="entry name" value="Glyco_hydro_2_cat"/>
</dbReference>
<feature type="signal peptide" evidence="6">
    <location>
        <begin position="1"/>
        <end position="23"/>
    </location>
</feature>
<dbReference type="InterPro" id="IPR013783">
    <property type="entry name" value="Ig-like_fold"/>
</dbReference>
<dbReference type="GeneID" id="29452883"/>
<feature type="domain" description="Glycoside hydrolase family 2 immunoglobulin-like beta-sandwich" evidence="7">
    <location>
        <begin position="200"/>
        <end position="290"/>
    </location>
</feature>
<dbReference type="InterPro" id="IPR006104">
    <property type="entry name" value="Glyco_hydro_2_N"/>
</dbReference>
<evidence type="ECO:0000256" key="2">
    <source>
        <dbReference type="ARBA" id="ARBA00012761"/>
    </source>
</evidence>
<accession>A0A395VP21</accession>
<evidence type="ECO:0000259" key="9">
    <source>
        <dbReference type="Pfam" id="PF02837"/>
    </source>
</evidence>
<reference evidence="10 14" key="2">
    <citation type="journal article" date="2019" name="Nat. Med.">
        <title>A library of human gut bacterial isolates paired with longitudinal multiomics data enables mechanistic microbiome research.</title>
        <authorList>
            <person name="Poyet M."/>
            <person name="Groussin M."/>
            <person name="Gibbons S.M."/>
            <person name="Avila-Pacheco J."/>
            <person name="Jiang X."/>
            <person name="Kearney S.M."/>
            <person name="Perrotta A.R."/>
            <person name="Berdy B."/>
            <person name="Zhao S."/>
            <person name="Lieberman T.D."/>
            <person name="Swanson P.K."/>
            <person name="Smith M."/>
            <person name="Roesemann S."/>
            <person name="Alexander J.E."/>
            <person name="Rich S.A."/>
            <person name="Livny J."/>
            <person name="Vlamakis H."/>
            <person name="Clish C."/>
            <person name="Bullock K."/>
            <person name="Deik A."/>
            <person name="Scott J."/>
            <person name="Pierce K.A."/>
            <person name="Xavier R.J."/>
            <person name="Alm E.J."/>
        </authorList>
    </citation>
    <scope>NUCLEOTIDE SEQUENCE [LARGE SCALE GENOMIC DNA]</scope>
    <source>
        <strain evidence="10 14">BIOML-A183</strain>
    </source>
</reference>
<dbReference type="SUPFAM" id="SSF51445">
    <property type="entry name" value="(Trans)glycosidases"/>
    <property type="match status" value="1"/>
</dbReference>
<dbReference type="PANTHER" id="PTHR10066:SF67">
    <property type="entry name" value="BETA-GLUCURONIDASE"/>
    <property type="match status" value="1"/>
</dbReference>
<evidence type="ECO:0000256" key="4">
    <source>
        <dbReference type="ARBA" id="ARBA00022801"/>
    </source>
</evidence>